<dbReference type="Gene3D" id="3.30.565.10">
    <property type="entry name" value="Histidine kinase-like ATPase, C-terminal domain"/>
    <property type="match status" value="1"/>
</dbReference>
<keyword evidence="9" id="KW-0812">Transmembrane</keyword>
<dbReference type="InterPro" id="IPR004358">
    <property type="entry name" value="Sig_transdc_His_kin-like_C"/>
</dbReference>
<organism evidence="11 12">
    <name type="scientific">Candidatus Caccovicinus merdipullorum</name>
    <dbReference type="NCBI Taxonomy" id="2840724"/>
    <lineage>
        <taxon>Bacteria</taxon>
        <taxon>Bacillati</taxon>
        <taxon>Bacillota</taxon>
        <taxon>Clostridia</taxon>
        <taxon>Eubacteriales</taxon>
        <taxon>Candidatus Caccovicinus</taxon>
    </lineage>
</organism>
<proteinExistence type="predicted"/>
<dbReference type="Pfam" id="PF02518">
    <property type="entry name" value="HATPase_c"/>
    <property type="match status" value="1"/>
</dbReference>
<comment type="caution">
    <text evidence="11">The sequence shown here is derived from an EMBL/GenBank/DDBJ whole genome shotgun (WGS) entry which is preliminary data.</text>
</comment>
<evidence type="ECO:0000256" key="8">
    <source>
        <dbReference type="ARBA" id="ARBA00023136"/>
    </source>
</evidence>
<evidence type="ECO:0000256" key="2">
    <source>
        <dbReference type="ARBA" id="ARBA00004370"/>
    </source>
</evidence>
<dbReference type="PANTHER" id="PTHR43711:SF1">
    <property type="entry name" value="HISTIDINE KINASE 1"/>
    <property type="match status" value="1"/>
</dbReference>
<evidence type="ECO:0000256" key="6">
    <source>
        <dbReference type="ARBA" id="ARBA00022777"/>
    </source>
</evidence>
<keyword evidence="5" id="KW-0808">Transferase</keyword>
<dbReference type="EC" id="2.7.13.3" evidence="3"/>
<dbReference type="SMART" id="SM00387">
    <property type="entry name" value="HATPase_c"/>
    <property type="match status" value="1"/>
</dbReference>
<reference evidence="11" key="1">
    <citation type="submission" date="2020-10" db="EMBL/GenBank/DDBJ databases">
        <authorList>
            <person name="Gilroy R."/>
        </authorList>
    </citation>
    <scope>NUCLEOTIDE SEQUENCE</scope>
    <source>
        <strain evidence="11">CHK123-3438</strain>
    </source>
</reference>
<keyword evidence="6" id="KW-0418">Kinase</keyword>
<evidence type="ECO:0000313" key="12">
    <source>
        <dbReference type="Proteomes" id="UP000886860"/>
    </source>
</evidence>
<dbReference type="CDD" id="cd00082">
    <property type="entry name" value="HisKA"/>
    <property type="match status" value="1"/>
</dbReference>
<dbReference type="FunFam" id="1.10.287.130:FF:000001">
    <property type="entry name" value="Two-component sensor histidine kinase"/>
    <property type="match status" value="1"/>
</dbReference>
<dbReference type="PANTHER" id="PTHR43711">
    <property type="entry name" value="TWO-COMPONENT HISTIDINE KINASE"/>
    <property type="match status" value="1"/>
</dbReference>
<feature type="transmembrane region" description="Helical" evidence="9">
    <location>
        <begin position="6"/>
        <end position="28"/>
    </location>
</feature>
<comment type="catalytic activity">
    <reaction evidence="1">
        <text>ATP + protein L-histidine = ADP + protein N-phospho-L-histidine.</text>
        <dbReference type="EC" id="2.7.13.3"/>
    </reaction>
</comment>
<keyword evidence="4" id="KW-0597">Phosphoprotein</keyword>
<dbReference type="FunFam" id="3.30.565.10:FF:000006">
    <property type="entry name" value="Sensor histidine kinase WalK"/>
    <property type="match status" value="1"/>
</dbReference>
<dbReference type="InterPro" id="IPR005467">
    <property type="entry name" value="His_kinase_dom"/>
</dbReference>
<dbReference type="Pfam" id="PF00512">
    <property type="entry name" value="HisKA"/>
    <property type="match status" value="1"/>
</dbReference>
<evidence type="ECO:0000259" key="10">
    <source>
        <dbReference type="PROSITE" id="PS50109"/>
    </source>
</evidence>
<reference evidence="11" key="2">
    <citation type="journal article" date="2021" name="PeerJ">
        <title>Extensive microbial diversity within the chicken gut microbiome revealed by metagenomics and culture.</title>
        <authorList>
            <person name="Gilroy R."/>
            <person name="Ravi A."/>
            <person name="Getino M."/>
            <person name="Pursley I."/>
            <person name="Horton D.L."/>
            <person name="Alikhan N.F."/>
            <person name="Baker D."/>
            <person name="Gharbi K."/>
            <person name="Hall N."/>
            <person name="Watson M."/>
            <person name="Adriaenssens E.M."/>
            <person name="Foster-Nyarko E."/>
            <person name="Jarju S."/>
            <person name="Secka A."/>
            <person name="Antonio M."/>
            <person name="Oren A."/>
            <person name="Chaudhuri R.R."/>
            <person name="La Ragione R."/>
            <person name="Hildebrand F."/>
            <person name="Pallen M.J."/>
        </authorList>
    </citation>
    <scope>NUCLEOTIDE SEQUENCE</scope>
    <source>
        <strain evidence="11">CHK123-3438</strain>
    </source>
</reference>
<dbReference type="SUPFAM" id="SSF47384">
    <property type="entry name" value="Homodimeric domain of signal transducing histidine kinase"/>
    <property type="match status" value="1"/>
</dbReference>
<evidence type="ECO:0000256" key="9">
    <source>
        <dbReference type="SAM" id="Phobius"/>
    </source>
</evidence>
<dbReference type="InterPro" id="IPR036097">
    <property type="entry name" value="HisK_dim/P_sf"/>
</dbReference>
<evidence type="ECO:0000313" key="11">
    <source>
        <dbReference type="EMBL" id="HIT43135.1"/>
    </source>
</evidence>
<name>A0A9D1KGR7_9FIRM</name>
<gene>
    <name evidence="11" type="ORF">IAB60_13750</name>
</gene>
<accession>A0A9D1KGR7</accession>
<dbReference type="InterPro" id="IPR036890">
    <property type="entry name" value="HATPase_C_sf"/>
</dbReference>
<evidence type="ECO:0000256" key="4">
    <source>
        <dbReference type="ARBA" id="ARBA00022553"/>
    </source>
</evidence>
<dbReference type="GO" id="GO:0000155">
    <property type="term" value="F:phosphorelay sensor kinase activity"/>
    <property type="evidence" value="ECO:0007669"/>
    <property type="project" value="InterPro"/>
</dbReference>
<dbReference type="CDD" id="cd00075">
    <property type="entry name" value="HATPase"/>
    <property type="match status" value="1"/>
</dbReference>
<dbReference type="SMART" id="SM00388">
    <property type="entry name" value="HisKA"/>
    <property type="match status" value="1"/>
</dbReference>
<evidence type="ECO:0000256" key="1">
    <source>
        <dbReference type="ARBA" id="ARBA00000085"/>
    </source>
</evidence>
<dbReference type="InterPro" id="IPR003594">
    <property type="entry name" value="HATPase_dom"/>
</dbReference>
<dbReference type="EMBL" id="DVKS01000228">
    <property type="protein sequence ID" value="HIT43135.1"/>
    <property type="molecule type" value="Genomic_DNA"/>
</dbReference>
<dbReference type="Proteomes" id="UP000886860">
    <property type="component" value="Unassembled WGS sequence"/>
</dbReference>
<feature type="domain" description="Histidine kinase" evidence="10">
    <location>
        <begin position="247"/>
        <end position="463"/>
    </location>
</feature>
<evidence type="ECO:0000256" key="3">
    <source>
        <dbReference type="ARBA" id="ARBA00012438"/>
    </source>
</evidence>
<sequence>MRKAIVIKFVQVLLAALALNSVIFYVAASSMMLRTVRKDMLYTLESIDSILDYEDDLETRVKEMEEIAGLNQSRLTFIAEDGTVLADTGAEEEDMDNHLKREEVAQALREGQGYSTRYSDTLKENMLYVAYRSPESGIVLRIAVPFSGMQEYLPMLLPAAWLSFAVAVLVSLSVTDRFVTSVIQPIRDLSNEMMKVRGEYMDLHFEPSPYPEINVIGATAVKMSNNVKEYVEQIEREKKIRQEFFSNASHELKTPITSIQGYAELLENDIITDPAMQKDFIRRIKKEAVHMTSLINDILMISRLEAKEAEISFSPVRVAVLVEDIRSSLEPLAANQGIFLHTDCPPLRIYANPQQIRELFLNLMSNAVKYNRPGGQVWVTVREEDDHMILKVRDNGVGIPEESLDRIFERFYRVDKGRSKKQGGTGLGLSIVKHIVNFYHGTIQVRSKVDEGSEFLVTLPIQKVEGDEEEISDSLSR</sequence>
<keyword evidence="8 9" id="KW-0472">Membrane</keyword>
<dbReference type="PROSITE" id="PS50109">
    <property type="entry name" value="HIS_KIN"/>
    <property type="match status" value="1"/>
</dbReference>
<protein>
    <recommendedName>
        <fullName evidence="3">histidine kinase</fullName>
        <ecNumber evidence="3">2.7.13.3</ecNumber>
    </recommendedName>
</protein>
<evidence type="ECO:0000256" key="7">
    <source>
        <dbReference type="ARBA" id="ARBA00023012"/>
    </source>
</evidence>
<dbReference type="InterPro" id="IPR003661">
    <property type="entry name" value="HisK_dim/P_dom"/>
</dbReference>
<keyword evidence="9" id="KW-1133">Transmembrane helix</keyword>
<dbReference type="InterPro" id="IPR050736">
    <property type="entry name" value="Sensor_HK_Regulatory"/>
</dbReference>
<dbReference type="SUPFAM" id="SSF55874">
    <property type="entry name" value="ATPase domain of HSP90 chaperone/DNA topoisomerase II/histidine kinase"/>
    <property type="match status" value="1"/>
</dbReference>
<evidence type="ECO:0000256" key="5">
    <source>
        <dbReference type="ARBA" id="ARBA00022679"/>
    </source>
</evidence>
<dbReference type="AlphaFoldDB" id="A0A9D1KGR7"/>
<dbReference type="PRINTS" id="PR00344">
    <property type="entry name" value="BCTRLSENSOR"/>
</dbReference>
<dbReference type="Gene3D" id="1.10.287.130">
    <property type="match status" value="1"/>
</dbReference>
<comment type="subcellular location">
    <subcellularLocation>
        <location evidence="2">Membrane</location>
    </subcellularLocation>
</comment>
<keyword evidence="7" id="KW-0902">Two-component regulatory system</keyword>
<dbReference type="GO" id="GO:0016020">
    <property type="term" value="C:membrane"/>
    <property type="evidence" value="ECO:0007669"/>
    <property type="project" value="UniProtKB-SubCell"/>
</dbReference>